<dbReference type="InterPro" id="IPR036397">
    <property type="entry name" value="RNaseH_sf"/>
</dbReference>
<dbReference type="InterPro" id="IPR001680">
    <property type="entry name" value="WD40_rpt"/>
</dbReference>
<dbReference type="SUPFAM" id="SSF53098">
    <property type="entry name" value="Ribonuclease H-like"/>
    <property type="match status" value="1"/>
</dbReference>
<name>A0A2R5G3Q7_9STRA</name>
<gene>
    <name evidence="4" type="ORF">FCC1311_006062</name>
</gene>
<dbReference type="InParanoid" id="A0A2R5G3Q7"/>
<protein>
    <submittedName>
        <fullName evidence="4">Autophagy-related protein 18</fullName>
    </submittedName>
</protein>
<dbReference type="Pfam" id="PF21032">
    <property type="entry name" value="PROPPIN"/>
    <property type="match status" value="1"/>
</dbReference>
<dbReference type="GO" id="GO:0005737">
    <property type="term" value="C:cytoplasm"/>
    <property type="evidence" value="ECO:0007669"/>
    <property type="project" value="UniProtKB-ARBA"/>
</dbReference>
<evidence type="ECO:0000313" key="4">
    <source>
        <dbReference type="EMBL" id="GBG24388.1"/>
    </source>
</evidence>
<dbReference type="Proteomes" id="UP000241890">
    <property type="component" value="Unassembled WGS sequence"/>
</dbReference>
<keyword evidence="2" id="KW-0677">Repeat</keyword>
<evidence type="ECO:0000256" key="3">
    <source>
        <dbReference type="ARBA" id="ARBA00025740"/>
    </source>
</evidence>
<dbReference type="PANTHER" id="PTHR11227">
    <property type="entry name" value="WD-REPEAT PROTEIN INTERACTING WITH PHOSPHOINOSIDES WIPI -RELATED"/>
    <property type="match status" value="1"/>
</dbReference>
<comment type="similarity">
    <text evidence="3">Belongs to the WD repeat PROPPIN family.</text>
</comment>
<organism evidence="4 5">
    <name type="scientific">Hondaea fermentalgiana</name>
    <dbReference type="NCBI Taxonomy" id="2315210"/>
    <lineage>
        <taxon>Eukaryota</taxon>
        <taxon>Sar</taxon>
        <taxon>Stramenopiles</taxon>
        <taxon>Bigyra</taxon>
        <taxon>Labyrinthulomycetes</taxon>
        <taxon>Thraustochytrida</taxon>
        <taxon>Thraustochytriidae</taxon>
        <taxon>Hondaea</taxon>
    </lineage>
</organism>
<proteinExistence type="inferred from homology"/>
<dbReference type="OrthoDB" id="1667587at2759"/>
<dbReference type="EMBL" id="BEYU01000005">
    <property type="protein sequence ID" value="GBG24388.1"/>
    <property type="molecule type" value="Genomic_DNA"/>
</dbReference>
<dbReference type="InterPro" id="IPR012337">
    <property type="entry name" value="RNaseH-like_sf"/>
</dbReference>
<dbReference type="InterPro" id="IPR015943">
    <property type="entry name" value="WD40/YVTN_repeat-like_dom_sf"/>
</dbReference>
<dbReference type="Gene3D" id="2.130.10.10">
    <property type="entry name" value="YVTN repeat-like/Quinoprotein amine dehydrogenase"/>
    <property type="match status" value="1"/>
</dbReference>
<accession>A0A2R5G3Q7</accession>
<evidence type="ECO:0000256" key="1">
    <source>
        <dbReference type="ARBA" id="ARBA00022574"/>
    </source>
</evidence>
<dbReference type="SUPFAM" id="SSF50978">
    <property type="entry name" value="WD40 repeat-like"/>
    <property type="match status" value="1"/>
</dbReference>
<dbReference type="AlphaFoldDB" id="A0A2R5G3Q7"/>
<reference evidence="4 5" key="1">
    <citation type="submission" date="2017-12" db="EMBL/GenBank/DDBJ databases">
        <title>Sequencing, de novo assembly and annotation of complete genome of a new Thraustochytrid species, strain FCC1311.</title>
        <authorList>
            <person name="Sedici K."/>
            <person name="Godart F."/>
            <person name="Aiese Cigliano R."/>
            <person name="Sanseverino W."/>
            <person name="Barakat M."/>
            <person name="Ortet P."/>
            <person name="Marechal E."/>
            <person name="Cagnac O."/>
            <person name="Amato A."/>
        </authorList>
    </citation>
    <scope>NUCLEOTIDE SEQUENCE [LARGE SCALE GENOMIC DNA]</scope>
</reference>
<evidence type="ECO:0000313" key="5">
    <source>
        <dbReference type="Proteomes" id="UP000241890"/>
    </source>
</evidence>
<sequence>MIETTGNDMALARVSVVNVQGRTVLDVFVLPCEPTYIVDCRTAITGLDKHDLVEKGVTVREAQRRFAGLCCPETVLMGHALDHDLLALGFRHDLVIDTSFLFPVLDAALAGPTPFVSNGNAKTVGDAKTITYSKHERKGVFKQTCLPSSLVLVILVILSRATPFSGISNTGNAISWCHCNCRGYGAAWADPRTPRCVLAGMDDGFCTFNTEPFAEGTWRKLETGGVGAVELLYRSNILALVGGGSCPNWSVNKVMLWDDSKKRCVGELGFQTPVKGVRMRKDIVVVVLEKNVFVYNFLDLRVRYSFDTAPNPRGLCGLSLEQQNRVLAYPGLARGSIQVECLGETSVEASRTIQAHESEIYALAVTRDGGLVASASERGTLIRVFVARTGALLHELRRGTDGASIHSICFDATSSLLACTSDKCTVHIFEVASVPGQHTSSQQVEASQAGAGAEEGHFSASVGAAEADSHVGASLSSSLPQNLANMAGHAQSMLRENLGEYLPKYFTTETRRSCVRFPVQQTTTVCAFGAKPNSLLVAGYDGSFSQFSFDPVSGSHERTYLSSIFPA</sequence>
<evidence type="ECO:0000256" key="2">
    <source>
        <dbReference type="ARBA" id="ARBA00022737"/>
    </source>
</evidence>
<comment type="caution">
    <text evidence="4">The sequence shown here is derived from an EMBL/GenBank/DDBJ whole genome shotgun (WGS) entry which is preliminary data.</text>
</comment>
<dbReference type="InterPro" id="IPR048720">
    <property type="entry name" value="PROPPIN"/>
</dbReference>
<keyword evidence="1" id="KW-0853">WD repeat</keyword>
<dbReference type="GO" id="GO:0003676">
    <property type="term" value="F:nucleic acid binding"/>
    <property type="evidence" value="ECO:0007669"/>
    <property type="project" value="InterPro"/>
</dbReference>
<dbReference type="InterPro" id="IPR036322">
    <property type="entry name" value="WD40_repeat_dom_sf"/>
</dbReference>
<dbReference type="Gene3D" id="3.30.420.10">
    <property type="entry name" value="Ribonuclease H-like superfamily/Ribonuclease H"/>
    <property type="match status" value="1"/>
</dbReference>
<keyword evidence="5" id="KW-1185">Reference proteome</keyword>
<dbReference type="SMART" id="SM00320">
    <property type="entry name" value="WD40"/>
    <property type="match status" value="2"/>
</dbReference>